<proteinExistence type="predicted"/>
<evidence type="ECO:0000313" key="1">
    <source>
        <dbReference type="EMBL" id="KAF2291159.1"/>
    </source>
</evidence>
<protein>
    <submittedName>
        <fullName evidence="1">Uncharacterized protein</fullName>
    </submittedName>
</protein>
<evidence type="ECO:0000313" key="2">
    <source>
        <dbReference type="Proteomes" id="UP000467840"/>
    </source>
</evidence>
<dbReference type="PANTHER" id="PTHR31170:SF24">
    <property type="match status" value="1"/>
</dbReference>
<reference evidence="1 2" key="1">
    <citation type="journal article" date="2020" name="Mol. Plant">
        <title>The Chromosome-Based Rubber Tree Genome Provides New Insights into Spurge Genome Evolution and Rubber Biosynthesis.</title>
        <authorList>
            <person name="Liu J."/>
            <person name="Shi C."/>
            <person name="Shi C.C."/>
            <person name="Li W."/>
            <person name="Zhang Q.J."/>
            <person name="Zhang Y."/>
            <person name="Li K."/>
            <person name="Lu H.F."/>
            <person name="Shi C."/>
            <person name="Zhu S.T."/>
            <person name="Xiao Z.Y."/>
            <person name="Nan H."/>
            <person name="Yue Y."/>
            <person name="Zhu X.G."/>
            <person name="Wu Y."/>
            <person name="Hong X.N."/>
            <person name="Fan G.Y."/>
            <person name="Tong Y."/>
            <person name="Zhang D."/>
            <person name="Mao C.L."/>
            <person name="Liu Y.L."/>
            <person name="Hao S.J."/>
            <person name="Liu W.Q."/>
            <person name="Lv M.Q."/>
            <person name="Zhang H.B."/>
            <person name="Liu Y."/>
            <person name="Hu-Tang G.R."/>
            <person name="Wang J.P."/>
            <person name="Wang J.H."/>
            <person name="Sun Y.H."/>
            <person name="Ni S.B."/>
            <person name="Chen W.B."/>
            <person name="Zhang X.C."/>
            <person name="Jiao Y.N."/>
            <person name="Eichler E.E."/>
            <person name="Li G.H."/>
            <person name="Liu X."/>
            <person name="Gao L.Z."/>
        </authorList>
    </citation>
    <scope>NUCLEOTIDE SEQUENCE [LARGE SCALE GENOMIC DNA]</scope>
    <source>
        <strain evidence="2">cv. GT1</strain>
        <tissue evidence="1">Leaf</tissue>
    </source>
</reference>
<dbReference type="InterPro" id="IPR004158">
    <property type="entry name" value="DUF247_pln"/>
</dbReference>
<dbReference type="AlphaFoldDB" id="A0A6A6KUM4"/>
<accession>A0A6A6KUM4</accession>
<dbReference type="Proteomes" id="UP000467840">
    <property type="component" value="Chromosome 2"/>
</dbReference>
<sequence length="368" mass="42523">MEKVDRGDASNQIEHESKELTIVDNIPEDLKILISETALWPELCIYRVPRKLRAINPVAYTHQLISIGPFHSKDEALKSMEKQKLRYLAEFCIRTGINWTELANQIKVSEVSIRHCYEETFDEVYIEDFVKMILLDSVFIIELFLRRRENIISIEILKMILNSENQHANMVCFCCLRDGDQSAKKEDEEGGLNQEKPINFTDLARKSRSFKLPVSRNDNTVMKVYNATMLREAGVKFKASSEAWLIDMKFERGVLKMLRFLANDDTERVIRNLMAFEQCYHPNEPLICDYIWILDFLINTEKDVDLLVEKGIIVNLLGDSKTATNLVNNLGLEIRASGSCFYGLNNHYDSPGCRTVAIMRSVCFSNLW</sequence>
<dbReference type="EMBL" id="JAAGAX010000015">
    <property type="protein sequence ID" value="KAF2291159.1"/>
    <property type="molecule type" value="Genomic_DNA"/>
</dbReference>
<comment type="caution">
    <text evidence="1">The sequence shown here is derived from an EMBL/GenBank/DDBJ whole genome shotgun (WGS) entry which is preliminary data.</text>
</comment>
<organism evidence="1 2">
    <name type="scientific">Hevea brasiliensis</name>
    <name type="common">Para rubber tree</name>
    <name type="synonym">Siphonia brasiliensis</name>
    <dbReference type="NCBI Taxonomy" id="3981"/>
    <lineage>
        <taxon>Eukaryota</taxon>
        <taxon>Viridiplantae</taxon>
        <taxon>Streptophyta</taxon>
        <taxon>Embryophyta</taxon>
        <taxon>Tracheophyta</taxon>
        <taxon>Spermatophyta</taxon>
        <taxon>Magnoliopsida</taxon>
        <taxon>eudicotyledons</taxon>
        <taxon>Gunneridae</taxon>
        <taxon>Pentapetalae</taxon>
        <taxon>rosids</taxon>
        <taxon>fabids</taxon>
        <taxon>Malpighiales</taxon>
        <taxon>Euphorbiaceae</taxon>
        <taxon>Crotonoideae</taxon>
        <taxon>Micrandreae</taxon>
        <taxon>Hevea</taxon>
    </lineage>
</organism>
<gene>
    <name evidence="1" type="ORF">GH714_020423</name>
</gene>
<dbReference type="PANTHER" id="PTHR31170">
    <property type="entry name" value="BNAC04G53230D PROTEIN"/>
    <property type="match status" value="1"/>
</dbReference>
<name>A0A6A6KUM4_HEVBR</name>
<dbReference type="Pfam" id="PF03140">
    <property type="entry name" value="DUF247"/>
    <property type="match status" value="1"/>
</dbReference>
<keyword evidence="2" id="KW-1185">Reference proteome</keyword>